<dbReference type="EMBL" id="KU310443">
    <property type="protein sequence ID" value="AQA99631.1"/>
    <property type="molecule type" value="mRNA"/>
</dbReference>
<dbReference type="SUPFAM" id="SSF64005">
    <property type="entry name" value="Undecaprenyl diphosphate synthase"/>
    <property type="match status" value="1"/>
</dbReference>
<name>A0A5S9FKQ3_HEVBR</name>
<evidence type="ECO:0000313" key="13">
    <source>
        <dbReference type="EMBL" id="AQA99631.1"/>
    </source>
</evidence>
<evidence type="ECO:0000256" key="3">
    <source>
        <dbReference type="ARBA" id="ARBA00004922"/>
    </source>
</evidence>
<evidence type="ECO:0000256" key="6">
    <source>
        <dbReference type="ARBA" id="ARBA00022679"/>
    </source>
</evidence>
<evidence type="ECO:0000256" key="2">
    <source>
        <dbReference type="ARBA" id="ARBA00004586"/>
    </source>
</evidence>
<evidence type="ECO:0000256" key="10">
    <source>
        <dbReference type="ARBA" id="ARBA00022989"/>
    </source>
</evidence>
<dbReference type="GO" id="GO:0005789">
    <property type="term" value="C:endoplasmic reticulum membrane"/>
    <property type="evidence" value="ECO:0007669"/>
    <property type="project" value="UniProtKB-SubCell"/>
</dbReference>
<dbReference type="UniPathway" id="UPA00378"/>
<evidence type="ECO:0000256" key="5">
    <source>
        <dbReference type="ARBA" id="ARBA00012596"/>
    </source>
</evidence>
<protein>
    <recommendedName>
        <fullName evidence="5">ditrans,polycis-polyprenyl diphosphate synthase [(2E,6E)-farnesyldiphosphate specific]</fullName>
        <ecNumber evidence="5">2.5.1.87</ecNumber>
    </recommendedName>
</protein>
<dbReference type="PANTHER" id="PTHR21528">
    <property type="entry name" value="DEHYDRODOLICHYL DIPHOSPHATE SYNTHASE COMPLEX SUBUNIT NUS1"/>
    <property type="match status" value="1"/>
</dbReference>
<comment type="catalytic activity">
    <reaction evidence="12">
        <text>n isopentenyl diphosphate + (2E,6E)-farnesyl diphosphate = a di-trans,poly-cis-polyprenyl diphosphate + n diphosphate</text>
        <dbReference type="Rhea" id="RHEA:53008"/>
        <dbReference type="Rhea" id="RHEA-COMP:19494"/>
        <dbReference type="ChEBI" id="CHEBI:33019"/>
        <dbReference type="ChEBI" id="CHEBI:128769"/>
        <dbReference type="ChEBI" id="CHEBI:136960"/>
        <dbReference type="ChEBI" id="CHEBI:175763"/>
        <dbReference type="EC" id="2.5.1.87"/>
    </reaction>
</comment>
<keyword evidence="9" id="KW-0460">Magnesium</keyword>
<evidence type="ECO:0000256" key="9">
    <source>
        <dbReference type="ARBA" id="ARBA00022842"/>
    </source>
</evidence>
<evidence type="ECO:0000256" key="4">
    <source>
        <dbReference type="ARBA" id="ARBA00005432"/>
    </source>
</evidence>
<dbReference type="EC" id="2.5.1.87" evidence="5"/>
<evidence type="ECO:0000256" key="7">
    <source>
        <dbReference type="ARBA" id="ARBA00022692"/>
    </source>
</evidence>
<accession>A0A5S9FKQ3</accession>
<proteinExistence type="evidence at transcript level"/>
<evidence type="ECO:0000256" key="11">
    <source>
        <dbReference type="ARBA" id="ARBA00023136"/>
    </source>
</evidence>
<dbReference type="Gene3D" id="3.40.1180.10">
    <property type="entry name" value="Decaprenyl diphosphate synthase-like"/>
    <property type="match status" value="1"/>
</dbReference>
<keyword evidence="11" id="KW-0472">Membrane</keyword>
<evidence type="ECO:0000256" key="8">
    <source>
        <dbReference type="ARBA" id="ARBA00022824"/>
    </source>
</evidence>
<dbReference type="SMR" id="A0A5S9FKQ3"/>
<organism evidence="13">
    <name type="scientific">Hevea brasiliensis</name>
    <name type="common">Para rubber tree</name>
    <name type="synonym">Siphonia brasiliensis</name>
    <dbReference type="NCBI Taxonomy" id="3981"/>
    <lineage>
        <taxon>Eukaryota</taxon>
        <taxon>Viridiplantae</taxon>
        <taxon>Streptophyta</taxon>
        <taxon>Embryophyta</taxon>
        <taxon>Tracheophyta</taxon>
        <taxon>Spermatophyta</taxon>
        <taxon>Magnoliopsida</taxon>
        <taxon>eudicotyledons</taxon>
        <taxon>Gunneridae</taxon>
        <taxon>Pentapetalae</taxon>
        <taxon>rosids</taxon>
        <taxon>fabids</taxon>
        <taxon>Malpighiales</taxon>
        <taxon>Euphorbiaceae</taxon>
        <taxon>Crotonoideae</taxon>
        <taxon>Micrandreae</taxon>
        <taxon>Hevea</taxon>
    </lineage>
</organism>
<keyword evidence="10" id="KW-1133">Transmembrane helix</keyword>
<dbReference type="PANTHER" id="PTHR21528:SF0">
    <property type="entry name" value="DEHYDRODOLICHYL DIPHOSPHATE SYNTHASE COMPLEX SUBUNIT NUS1"/>
    <property type="match status" value="1"/>
</dbReference>
<dbReference type="GO" id="GO:0045547">
    <property type="term" value="F:ditrans,polycis-polyprenyl diphosphate synthase [(2E,6E)-farnesyl diphosphate specific] activity"/>
    <property type="evidence" value="ECO:0007669"/>
    <property type="project" value="UniProtKB-EC"/>
</dbReference>
<dbReference type="InterPro" id="IPR038887">
    <property type="entry name" value="Nus1/NgBR"/>
</dbReference>
<evidence type="ECO:0000256" key="12">
    <source>
        <dbReference type="ARBA" id="ARBA00047353"/>
    </source>
</evidence>
<evidence type="ECO:0000256" key="1">
    <source>
        <dbReference type="ARBA" id="ARBA00001946"/>
    </source>
</evidence>
<sequence>MDLKPGAGGQRVNRLVDPFAQISYHFLQFLWRTLHLLVSLWYLQVSMVQMIEGFLISSGLVKRYGALDIDKVRYLAIVVDSEEAYQISKVIQLLKWVEDMGVKHLCLYDSKGVLKTNKKTIMESLNNAMPFEEAVEKDVLLDQKQMTVEFASSSDGKEAITRAANVLFMKYLKYAKTGVGKEEPCFTEDQMDEALKAIGYKGPEPDLLLIYGPVRCHLGFSPWRLRYTEMVHMGPLRYMNLGSLKKAIHRFTTVQQNYGT</sequence>
<comment type="similarity">
    <text evidence="4">Belongs to the UPP synthase family.</text>
</comment>
<keyword evidence="6 13" id="KW-0808">Transferase</keyword>
<comment type="pathway">
    <text evidence="3">Protein modification; protein glycosylation.</text>
</comment>
<gene>
    <name evidence="13" type="primary">RTA</name>
</gene>
<dbReference type="InterPro" id="IPR036424">
    <property type="entry name" value="UPP_synth-like_sf"/>
</dbReference>
<keyword evidence="8" id="KW-0256">Endoplasmic reticulum</keyword>
<keyword evidence="7" id="KW-0812">Transmembrane</keyword>
<dbReference type="AlphaFoldDB" id="A0A5S9FKQ3"/>
<comment type="cofactor">
    <cofactor evidence="1">
        <name>Mg(2+)</name>
        <dbReference type="ChEBI" id="CHEBI:18420"/>
    </cofactor>
</comment>
<comment type="subcellular location">
    <subcellularLocation>
        <location evidence="2">Endoplasmic reticulum membrane</location>
    </subcellularLocation>
</comment>
<reference evidence="13" key="1">
    <citation type="submission" date="2015-12" db="EMBL/GenBank/DDBJ databases">
        <title>Isolation and characterization of a novel LEW1-like or RTA-like gene from Hevea brasiliensis.</title>
        <authorList>
            <person name="Deng X."/>
            <person name="Tian W."/>
        </authorList>
    </citation>
    <scope>NUCLEOTIDE SEQUENCE</scope>
</reference>
<dbReference type="GO" id="GO:1904423">
    <property type="term" value="C:dehydrodolichyl diphosphate synthase complex"/>
    <property type="evidence" value="ECO:0007669"/>
    <property type="project" value="InterPro"/>
</dbReference>